<feature type="compositionally biased region" description="Basic residues" evidence="1">
    <location>
        <begin position="179"/>
        <end position="196"/>
    </location>
</feature>
<evidence type="ECO:0000256" key="1">
    <source>
        <dbReference type="SAM" id="MobiDB-lite"/>
    </source>
</evidence>
<keyword evidence="3" id="KW-1185">Reference proteome</keyword>
<dbReference type="Proteomes" id="UP000318103">
    <property type="component" value="Unassembled WGS sequence"/>
</dbReference>
<organism evidence="2 3">
    <name type="scientific">Streptomyces puniciscabiei</name>
    <dbReference type="NCBI Taxonomy" id="164348"/>
    <lineage>
        <taxon>Bacteria</taxon>
        <taxon>Bacillati</taxon>
        <taxon>Actinomycetota</taxon>
        <taxon>Actinomycetes</taxon>
        <taxon>Kitasatosporales</taxon>
        <taxon>Streptomycetaceae</taxon>
        <taxon>Streptomyces</taxon>
    </lineage>
</organism>
<reference evidence="2 3" key="1">
    <citation type="submission" date="2019-06" db="EMBL/GenBank/DDBJ databases">
        <title>Sequencing the genomes of 1000 actinobacteria strains.</title>
        <authorList>
            <person name="Klenk H.-P."/>
        </authorList>
    </citation>
    <scope>NUCLEOTIDE SEQUENCE [LARGE SCALE GENOMIC DNA]</scope>
    <source>
        <strain evidence="2 3">DSM 41929</strain>
    </source>
</reference>
<comment type="caution">
    <text evidence="2">The sequence shown here is derived from an EMBL/GenBank/DDBJ whole genome shotgun (WGS) entry which is preliminary data.</text>
</comment>
<feature type="compositionally biased region" description="Basic and acidic residues" evidence="1">
    <location>
        <begin position="218"/>
        <end position="237"/>
    </location>
</feature>
<feature type="region of interest" description="Disordered" evidence="1">
    <location>
        <begin position="114"/>
        <end position="261"/>
    </location>
</feature>
<dbReference type="AlphaFoldDB" id="A0A542UJY2"/>
<sequence length="261" mass="28024">MRPEGVLRSISWPRGAAGRRMTRTRMRRSMTPPSCRSGPAVDAGRRWVPMTRPVQACTGQAAGRTAVGEQGGLDVTGWRNGRGHGEPATWCSEPSEVCRRFDDDQCLSARGEFRAAGSRGSRASATSARQAECTAAQRSVTPSAAGRGTPALTSARGAPTARGDQGQPGRWSAAPTPRRPPRHDHRHRPRPGGRRRGGSEVDQGASRRQRPGVVRVGSVDDRYPAERRAAAGRRREGASTPWTSRVRRASPACPLDLGLNA</sequence>
<proteinExistence type="predicted"/>
<name>A0A542UJY2_9ACTN</name>
<dbReference type="EMBL" id="VFNX01000001">
    <property type="protein sequence ID" value="TQK99370.1"/>
    <property type="molecule type" value="Genomic_DNA"/>
</dbReference>
<evidence type="ECO:0000313" key="3">
    <source>
        <dbReference type="Proteomes" id="UP000318103"/>
    </source>
</evidence>
<feature type="compositionally biased region" description="Low complexity" evidence="1">
    <location>
        <begin position="114"/>
        <end position="131"/>
    </location>
</feature>
<gene>
    <name evidence="2" type="ORF">FB563_4443</name>
</gene>
<accession>A0A542UJY2</accession>
<protein>
    <submittedName>
        <fullName evidence="2">Uncharacterized protein</fullName>
    </submittedName>
</protein>
<feature type="region of interest" description="Disordered" evidence="1">
    <location>
        <begin position="1"/>
        <end position="44"/>
    </location>
</feature>
<feature type="region of interest" description="Disordered" evidence="1">
    <location>
        <begin position="68"/>
        <end position="88"/>
    </location>
</feature>
<evidence type="ECO:0000313" key="2">
    <source>
        <dbReference type="EMBL" id="TQK99370.1"/>
    </source>
</evidence>